<name>A0A8H6RWR8_MYCCL</name>
<evidence type="ECO:0000256" key="1">
    <source>
        <dbReference type="SAM" id="MobiDB-lite"/>
    </source>
</evidence>
<evidence type="ECO:0000313" key="3">
    <source>
        <dbReference type="Proteomes" id="UP000613580"/>
    </source>
</evidence>
<dbReference type="AlphaFoldDB" id="A0A8H6RWR8"/>
<dbReference type="EMBL" id="JACAZE010000040">
    <property type="protein sequence ID" value="KAF7288307.1"/>
    <property type="molecule type" value="Genomic_DNA"/>
</dbReference>
<comment type="caution">
    <text evidence="2">The sequence shown here is derived from an EMBL/GenBank/DDBJ whole genome shotgun (WGS) entry which is preliminary data.</text>
</comment>
<keyword evidence="3" id="KW-1185">Reference proteome</keyword>
<dbReference type="Proteomes" id="UP000613580">
    <property type="component" value="Unassembled WGS sequence"/>
</dbReference>
<gene>
    <name evidence="2" type="ORF">HMN09_01405100</name>
</gene>
<feature type="compositionally biased region" description="Polar residues" evidence="1">
    <location>
        <begin position="12"/>
        <end position="23"/>
    </location>
</feature>
<organism evidence="2 3">
    <name type="scientific">Mycena chlorophos</name>
    <name type="common">Agaric fungus</name>
    <name type="synonym">Agaricus chlorophos</name>
    <dbReference type="NCBI Taxonomy" id="658473"/>
    <lineage>
        <taxon>Eukaryota</taxon>
        <taxon>Fungi</taxon>
        <taxon>Dikarya</taxon>
        <taxon>Basidiomycota</taxon>
        <taxon>Agaricomycotina</taxon>
        <taxon>Agaricomycetes</taxon>
        <taxon>Agaricomycetidae</taxon>
        <taxon>Agaricales</taxon>
        <taxon>Marasmiineae</taxon>
        <taxon>Mycenaceae</taxon>
        <taxon>Mycena</taxon>
    </lineage>
</organism>
<accession>A0A8H6RWR8</accession>
<protein>
    <submittedName>
        <fullName evidence="2">Uncharacterized protein</fullName>
    </submittedName>
</protein>
<sequence length="80" mass="9499">MAHRRYAFPHTWATTHSQPQSSETTRRRDTKMEKVARLVVLQLPRGHEDLRADAPVRRRHRRPVLRQPLLGIHRYTPTLS</sequence>
<reference evidence="2" key="1">
    <citation type="submission" date="2020-05" db="EMBL/GenBank/DDBJ databases">
        <title>Mycena genomes resolve the evolution of fungal bioluminescence.</title>
        <authorList>
            <person name="Tsai I.J."/>
        </authorList>
    </citation>
    <scope>NUCLEOTIDE SEQUENCE</scope>
    <source>
        <strain evidence="2">110903Hualien_Pintung</strain>
    </source>
</reference>
<proteinExistence type="predicted"/>
<feature type="region of interest" description="Disordered" evidence="1">
    <location>
        <begin position="1"/>
        <end position="30"/>
    </location>
</feature>
<evidence type="ECO:0000313" key="2">
    <source>
        <dbReference type="EMBL" id="KAF7288307.1"/>
    </source>
</evidence>